<evidence type="ECO:0000256" key="1">
    <source>
        <dbReference type="ARBA" id="ARBA00004123"/>
    </source>
</evidence>
<keyword evidence="7 10" id="KW-0010">Activator</keyword>
<protein>
    <recommendedName>
        <fullName evidence="10">SAGA-associated factor 11</fullName>
    </recommendedName>
</protein>
<evidence type="ECO:0000256" key="3">
    <source>
        <dbReference type="ARBA" id="ARBA00022771"/>
    </source>
</evidence>
<dbReference type="EMBL" id="QZAF01000370">
    <property type="protein sequence ID" value="THV67859.1"/>
    <property type="molecule type" value="Genomic_DNA"/>
</dbReference>
<sequence>MAMSSDKEAKVDLASFTQSVVNDCLFTVIHDLVLQTHRREKLLLRTVDPSTGLPICPSCNLPRLLDPPLANANPPKKIQYCTHIPWSTRPGHDIYGNPFPVAGSDKPPTKKERERMKAESNASKEHGTAPPSPTASEQPNTGGPVDKKAAKVGERLKGGTYIPWHTCPSCKRSLLITRFAQHLEKCLGIGGRGARAARLNNANGASPLGSRGGTPTPNSRGSKNGDEDEDEDDIKSGGVRKKVLKRGLKESMKKDVKGSGKLGKRPGKSDAKSDKRERDELGDDEDNTPLRKRMKLQRVGSTASLQTSIAGEESVDGSFVDDNDSGDD</sequence>
<dbReference type="GO" id="GO:0008270">
    <property type="term" value="F:zinc ion binding"/>
    <property type="evidence" value="ECO:0007669"/>
    <property type="project" value="UniProtKB-KW"/>
</dbReference>
<evidence type="ECO:0000313" key="19">
    <source>
        <dbReference type="Proteomes" id="UP000310121"/>
    </source>
</evidence>
<gene>
    <name evidence="15" type="ORF">D6C90_05341</name>
    <name evidence="14" type="ORF">D6C91_07032</name>
    <name evidence="13" type="ORF">D6D19_04301</name>
    <name evidence="12" type="ORF">D6D28_07162</name>
</gene>
<feature type="compositionally biased region" description="Acidic residues" evidence="11">
    <location>
        <begin position="313"/>
        <end position="328"/>
    </location>
</feature>
<keyword evidence="4" id="KW-0862">Zinc</keyword>
<dbReference type="GO" id="GO:0000124">
    <property type="term" value="C:SAGA complex"/>
    <property type="evidence" value="ECO:0007669"/>
    <property type="project" value="TreeGrafter"/>
</dbReference>
<evidence type="ECO:0000256" key="2">
    <source>
        <dbReference type="ARBA" id="ARBA00022723"/>
    </source>
</evidence>
<comment type="similarity">
    <text evidence="10">Belongs to the SGF11 family.</text>
</comment>
<evidence type="ECO:0000256" key="9">
    <source>
        <dbReference type="ARBA" id="ARBA00023242"/>
    </source>
</evidence>
<dbReference type="Proteomes" id="UP000310121">
    <property type="component" value="Unassembled WGS sequence"/>
</dbReference>
<keyword evidence="6" id="KW-0805">Transcription regulation</keyword>
<evidence type="ECO:0000256" key="7">
    <source>
        <dbReference type="ARBA" id="ARBA00023159"/>
    </source>
</evidence>
<feature type="region of interest" description="Disordered" evidence="11">
    <location>
        <begin position="95"/>
        <end position="147"/>
    </location>
</feature>
<evidence type="ECO:0000256" key="10">
    <source>
        <dbReference type="RuleBase" id="RU261113"/>
    </source>
</evidence>
<accession>A0A4V4IRR6</accession>
<dbReference type="InterPro" id="IPR013246">
    <property type="entry name" value="SAGA_su_Sgf11"/>
</dbReference>
<evidence type="ECO:0000313" key="18">
    <source>
        <dbReference type="Proteomes" id="UP000308802"/>
    </source>
</evidence>
<evidence type="ECO:0000256" key="8">
    <source>
        <dbReference type="ARBA" id="ARBA00023163"/>
    </source>
</evidence>
<dbReference type="Gene3D" id="3.30.160.60">
    <property type="entry name" value="Classic Zinc Finger"/>
    <property type="match status" value="1"/>
</dbReference>
<comment type="caution">
    <text evidence="13">The sequence shown here is derived from an EMBL/GenBank/DDBJ whole genome shotgun (WGS) entry which is preliminary data.</text>
</comment>
<dbReference type="GO" id="GO:0006325">
    <property type="term" value="P:chromatin organization"/>
    <property type="evidence" value="ECO:0007669"/>
    <property type="project" value="UniProtKB-KW"/>
</dbReference>
<proteinExistence type="inferred from homology"/>
<evidence type="ECO:0000256" key="5">
    <source>
        <dbReference type="ARBA" id="ARBA00022853"/>
    </source>
</evidence>
<evidence type="ECO:0000256" key="11">
    <source>
        <dbReference type="SAM" id="MobiDB-lite"/>
    </source>
</evidence>
<dbReference type="Proteomes" id="UP000308005">
    <property type="component" value="Unassembled WGS sequence"/>
</dbReference>
<dbReference type="Proteomes" id="UP000308802">
    <property type="component" value="Unassembled WGS sequence"/>
</dbReference>
<comment type="subcellular location">
    <subcellularLocation>
        <location evidence="1 10">Nucleus</location>
    </subcellularLocation>
</comment>
<keyword evidence="5" id="KW-0156">Chromatin regulator</keyword>
<dbReference type="EMBL" id="QZBN01000482">
    <property type="protein sequence ID" value="THZ42266.1"/>
    <property type="molecule type" value="Genomic_DNA"/>
</dbReference>
<dbReference type="InterPro" id="IPR051078">
    <property type="entry name" value="SGF11"/>
</dbReference>
<dbReference type="PANTHER" id="PTHR46367">
    <property type="entry name" value="ATAXIN-7-LIKE PROTEIN 3"/>
    <property type="match status" value="1"/>
</dbReference>
<keyword evidence="2" id="KW-0479">Metal-binding</keyword>
<dbReference type="GO" id="GO:0003713">
    <property type="term" value="F:transcription coactivator activity"/>
    <property type="evidence" value="ECO:0007669"/>
    <property type="project" value="TreeGrafter"/>
</dbReference>
<evidence type="ECO:0000313" key="16">
    <source>
        <dbReference type="Proteomes" id="UP000304951"/>
    </source>
</evidence>
<feature type="region of interest" description="Disordered" evidence="11">
    <location>
        <begin position="200"/>
        <end position="328"/>
    </location>
</feature>
<feature type="compositionally biased region" description="Basic and acidic residues" evidence="11">
    <location>
        <begin position="107"/>
        <end position="127"/>
    </location>
</feature>
<feature type="compositionally biased region" description="Polar residues" evidence="11">
    <location>
        <begin position="299"/>
        <end position="309"/>
    </location>
</feature>
<feature type="compositionally biased region" description="Basic and acidic residues" evidence="11">
    <location>
        <begin position="247"/>
        <end position="258"/>
    </location>
</feature>
<dbReference type="EMBL" id="QZBM01000389">
    <property type="protein sequence ID" value="THZ14978.1"/>
    <property type="molecule type" value="Genomic_DNA"/>
</dbReference>
<evidence type="ECO:0000256" key="4">
    <source>
        <dbReference type="ARBA" id="ARBA00022833"/>
    </source>
</evidence>
<organism evidence="13 18">
    <name type="scientific">Aureobasidium pullulans</name>
    <name type="common">Black yeast</name>
    <name type="synonym">Pullularia pullulans</name>
    <dbReference type="NCBI Taxonomy" id="5580"/>
    <lineage>
        <taxon>Eukaryota</taxon>
        <taxon>Fungi</taxon>
        <taxon>Dikarya</taxon>
        <taxon>Ascomycota</taxon>
        <taxon>Pezizomycotina</taxon>
        <taxon>Dothideomycetes</taxon>
        <taxon>Dothideomycetidae</taxon>
        <taxon>Dothideales</taxon>
        <taxon>Saccotheciaceae</taxon>
        <taxon>Aureobasidium</taxon>
    </lineage>
</organism>
<dbReference type="AlphaFoldDB" id="A0A4V4IRR6"/>
<dbReference type="GO" id="GO:0006357">
    <property type="term" value="P:regulation of transcription by RNA polymerase II"/>
    <property type="evidence" value="ECO:0007669"/>
    <property type="project" value="TreeGrafter"/>
</dbReference>
<dbReference type="Proteomes" id="UP000304951">
    <property type="component" value="Unassembled WGS sequence"/>
</dbReference>
<evidence type="ECO:0000313" key="14">
    <source>
        <dbReference type="EMBL" id="THZ14978.1"/>
    </source>
</evidence>
<dbReference type="PANTHER" id="PTHR46367:SF1">
    <property type="entry name" value="ATAXIN-7-LIKE PROTEIN 3"/>
    <property type="match status" value="1"/>
</dbReference>
<feature type="compositionally biased region" description="Polar residues" evidence="11">
    <location>
        <begin position="213"/>
        <end position="222"/>
    </location>
</feature>
<dbReference type="Pfam" id="PF08209">
    <property type="entry name" value="Sgf11"/>
    <property type="match status" value="1"/>
</dbReference>
<keyword evidence="3" id="KW-0863">Zinc-finger</keyword>
<evidence type="ECO:0000256" key="6">
    <source>
        <dbReference type="ARBA" id="ARBA00023015"/>
    </source>
</evidence>
<evidence type="ECO:0000313" key="12">
    <source>
        <dbReference type="EMBL" id="THV67859.1"/>
    </source>
</evidence>
<keyword evidence="9" id="KW-0539">Nucleus</keyword>
<dbReference type="GO" id="GO:0071819">
    <property type="term" value="C:DUBm complex"/>
    <property type="evidence" value="ECO:0007669"/>
    <property type="project" value="TreeGrafter"/>
</dbReference>
<reference evidence="16 17" key="1">
    <citation type="submission" date="2018-10" db="EMBL/GenBank/DDBJ databases">
        <title>Fifty Aureobasidium pullulans genomes reveal a recombining polyextremotolerant generalist.</title>
        <authorList>
            <person name="Gostincar C."/>
            <person name="Turk M."/>
            <person name="Zajc J."/>
            <person name="Gunde-Cimerman N."/>
        </authorList>
    </citation>
    <scope>NUCLEOTIDE SEQUENCE [LARGE SCALE GENOMIC DNA]</scope>
    <source>
        <strain evidence="13 18">EXF-10659</strain>
        <strain evidence="12 16">EXF-11900</strain>
        <strain evidence="15 19">EXF-3844</strain>
        <strain evidence="14 17">EXF-3863</strain>
    </source>
</reference>
<feature type="compositionally biased region" description="Basic and acidic residues" evidence="11">
    <location>
        <begin position="267"/>
        <end position="279"/>
    </location>
</feature>
<evidence type="ECO:0000313" key="15">
    <source>
        <dbReference type="EMBL" id="THZ42266.1"/>
    </source>
</evidence>
<keyword evidence="8" id="KW-0804">Transcription</keyword>
<evidence type="ECO:0000313" key="17">
    <source>
        <dbReference type="Proteomes" id="UP000308005"/>
    </source>
</evidence>
<name>A0A4V4IRR6_AURPU</name>
<dbReference type="EMBL" id="QZAO01000107">
    <property type="protein sequence ID" value="THW75077.1"/>
    <property type="molecule type" value="Genomic_DNA"/>
</dbReference>
<evidence type="ECO:0000313" key="13">
    <source>
        <dbReference type="EMBL" id="THW75077.1"/>
    </source>
</evidence>